<dbReference type="OrthoDB" id="9761531at2"/>
<dbReference type="Proteomes" id="UP000324781">
    <property type="component" value="Unassembled WGS sequence"/>
</dbReference>
<dbReference type="PANTHER" id="PTHR42951:SF4">
    <property type="entry name" value="ACYL-COENZYME A THIOESTERASE MBLAC2"/>
    <property type="match status" value="1"/>
</dbReference>
<protein>
    <submittedName>
        <fullName evidence="2">Glyoxylase, beta-lactamase superfamily II</fullName>
    </submittedName>
</protein>
<gene>
    <name evidence="2" type="ORF">SAMN05444373_10457</name>
</gene>
<feature type="domain" description="Metallo-beta-lactamase" evidence="1">
    <location>
        <begin position="18"/>
        <end position="177"/>
    </location>
</feature>
<dbReference type="EMBL" id="FQZP01000045">
    <property type="protein sequence ID" value="SHJ35393.1"/>
    <property type="molecule type" value="Genomic_DNA"/>
</dbReference>
<dbReference type="SMART" id="SM00849">
    <property type="entry name" value="Lactamase_B"/>
    <property type="match status" value="1"/>
</dbReference>
<dbReference type="Pfam" id="PF00753">
    <property type="entry name" value="Lactamase_B"/>
    <property type="match status" value="1"/>
</dbReference>
<keyword evidence="3" id="KW-1185">Reference proteome</keyword>
<accession>A0A1M6ILY8</accession>
<dbReference type="InterPro" id="IPR001279">
    <property type="entry name" value="Metallo-B-lactamas"/>
</dbReference>
<dbReference type="AlphaFoldDB" id="A0A1M6ILY8"/>
<name>A0A1M6ILY8_9FIRM</name>
<dbReference type="PANTHER" id="PTHR42951">
    <property type="entry name" value="METALLO-BETA-LACTAMASE DOMAIN-CONTAINING"/>
    <property type="match status" value="1"/>
</dbReference>
<dbReference type="RefSeq" id="WP_149679277.1">
    <property type="nucleotide sequence ID" value="NZ_FQZP01000045.1"/>
</dbReference>
<organism evidence="2 3">
    <name type="scientific">Thermoclostridium caenicola</name>
    <dbReference type="NCBI Taxonomy" id="659425"/>
    <lineage>
        <taxon>Bacteria</taxon>
        <taxon>Bacillati</taxon>
        <taxon>Bacillota</taxon>
        <taxon>Clostridia</taxon>
        <taxon>Eubacteriales</taxon>
        <taxon>Oscillospiraceae</taxon>
        <taxon>Thermoclostridium</taxon>
    </lineage>
</organism>
<proteinExistence type="predicted"/>
<dbReference type="InterPro" id="IPR050855">
    <property type="entry name" value="NDM-1-like"/>
</dbReference>
<dbReference type="CDD" id="cd07712">
    <property type="entry name" value="MBLAC2-like_MBL-fold"/>
    <property type="match status" value="1"/>
</dbReference>
<evidence type="ECO:0000313" key="3">
    <source>
        <dbReference type="Proteomes" id="UP000324781"/>
    </source>
</evidence>
<reference evidence="2 3" key="1">
    <citation type="submission" date="2016-11" db="EMBL/GenBank/DDBJ databases">
        <authorList>
            <person name="Varghese N."/>
            <person name="Submissions S."/>
        </authorList>
    </citation>
    <scope>NUCLEOTIDE SEQUENCE [LARGE SCALE GENOMIC DNA]</scope>
    <source>
        <strain evidence="2 3">DSM 19027</strain>
    </source>
</reference>
<dbReference type="InterPro" id="IPR036866">
    <property type="entry name" value="RibonucZ/Hydroxyglut_hydro"/>
</dbReference>
<evidence type="ECO:0000259" key="1">
    <source>
        <dbReference type="SMART" id="SM00849"/>
    </source>
</evidence>
<dbReference type="Gene3D" id="3.60.15.10">
    <property type="entry name" value="Ribonuclease Z/Hydroxyacylglutathione hydrolase-like"/>
    <property type="match status" value="1"/>
</dbReference>
<sequence length="232" mass="25561">MAEIIRINDTTWRIEDNGVRFFLLTGTEKALLIDSGMNTPNAKEIAESITKLPVMLLNTHADTDHISGNGGFDCFYMHPDEEGVYRAHGGSGAILPVKDDDIIDLGNRPLKIIFIPGHTPGSIAVLDINNRVLISGDSVQDGNIFMFKEHRNMPLYVESLKKLSRLTDAFDTIYPSHGSFPVYPELIASLIEGAEQILDGTAKGKAVDMFGTPVMLYKFPYAGFLCDIPESK</sequence>
<dbReference type="SUPFAM" id="SSF56281">
    <property type="entry name" value="Metallo-hydrolase/oxidoreductase"/>
    <property type="match status" value="1"/>
</dbReference>
<evidence type="ECO:0000313" key="2">
    <source>
        <dbReference type="EMBL" id="SHJ35393.1"/>
    </source>
</evidence>